<gene>
    <name evidence="2" type="ORF">FGO68_gene14457</name>
</gene>
<accession>A0A8J8SYN7</accession>
<dbReference type="EMBL" id="RRYP01014979">
    <property type="protein sequence ID" value="TNV75724.1"/>
    <property type="molecule type" value="Genomic_DNA"/>
</dbReference>
<keyword evidence="1" id="KW-1133">Transmembrane helix</keyword>
<keyword evidence="1" id="KW-0472">Membrane</keyword>
<proteinExistence type="predicted"/>
<keyword evidence="1" id="KW-0812">Transmembrane</keyword>
<comment type="caution">
    <text evidence="2">The sequence shown here is derived from an EMBL/GenBank/DDBJ whole genome shotgun (WGS) entry which is preliminary data.</text>
</comment>
<name>A0A8J8SYN7_HALGN</name>
<dbReference type="Proteomes" id="UP000785679">
    <property type="component" value="Unassembled WGS sequence"/>
</dbReference>
<evidence type="ECO:0000256" key="1">
    <source>
        <dbReference type="SAM" id="Phobius"/>
    </source>
</evidence>
<dbReference type="AlphaFoldDB" id="A0A8J8SYN7"/>
<protein>
    <recommendedName>
        <fullName evidence="4">Transmembrane protein</fullName>
    </recommendedName>
</protein>
<organism evidence="2 3">
    <name type="scientific">Halteria grandinella</name>
    <dbReference type="NCBI Taxonomy" id="5974"/>
    <lineage>
        <taxon>Eukaryota</taxon>
        <taxon>Sar</taxon>
        <taxon>Alveolata</taxon>
        <taxon>Ciliophora</taxon>
        <taxon>Intramacronucleata</taxon>
        <taxon>Spirotrichea</taxon>
        <taxon>Stichotrichia</taxon>
        <taxon>Sporadotrichida</taxon>
        <taxon>Halteriidae</taxon>
        <taxon>Halteria</taxon>
    </lineage>
</organism>
<evidence type="ECO:0000313" key="2">
    <source>
        <dbReference type="EMBL" id="TNV75724.1"/>
    </source>
</evidence>
<keyword evidence="3" id="KW-1185">Reference proteome</keyword>
<sequence>MRRNKRTEIEQEEQRQQRIQMRARHQNDIDASNCCFCVVSLILAIMLMMAFLIYQQDQTRTCISVLPGELCKVSPHCAYQTKISKKQGQRFSRSIYESKCILRSKEDDDQFARDKWSSDFDDKIKKGIDSVFGGSWFGEKLQEFFRSVIEDNSSGSSKITYEYDDAAYLQFEIVKFTWHQTWFYGIAGLVFCIWFCTLIGLEDQTKYI</sequence>
<evidence type="ECO:0000313" key="3">
    <source>
        <dbReference type="Proteomes" id="UP000785679"/>
    </source>
</evidence>
<evidence type="ECO:0008006" key="4">
    <source>
        <dbReference type="Google" id="ProtNLM"/>
    </source>
</evidence>
<feature type="transmembrane region" description="Helical" evidence="1">
    <location>
        <begin position="182"/>
        <end position="201"/>
    </location>
</feature>
<reference evidence="2" key="1">
    <citation type="submission" date="2019-06" db="EMBL/GenBank/DDBJ databases">
        <authorList>
            <person name="Zheng W."/>
        </authorList>
    </citation>
    <scope>NUCLEOTIDE SEQUENCE</scope>
    <source>
        <strain evidence="2">QDHG01</strain>
    </source>
</reference>
<feature type="transmembrane region" description="Helical" evidence="1">
    <location>
        <begin position="31"/>
        <end position="54"/>
    </location>
</feature>